<dbReference type="OrthoDB" id="2041081at2"/>
<keyword evidence="2" id="KW-1185">Reference proteome</keyword>
<organism evidence="1 2">
    <name type="scientific">Lutibacter maritimus</name>
    <dbReference type="NCBI Taxonomy" id="593133"/>
    <lineage>
        <taxon>Bacteria</taxon>
        <taxon>Pseudomonadati</taxon>
        <taxon>Bacteroidota</taxon>
        <taxon>Flavobacteriia</taxon>
        <taxon>Flavobacteriales</taxon>
        <taxon>Flavobacteriaceae</taxon>
        <taxon>Lutibacter</taxon>
    </lineage>
</organism>
<proteinExistence type="predicted"/>
<dbReference type="RefSeq" id="WP_090224593.1">
    <property type="nucleotide sequence ID" value="NZ_FOZP01000003.1"/>
</dbReference>
<dbReference type="InterPro" id="IPR036890">
    <property type="entry name" value="HATPase_C_sf"/>
</dbReference>
<dbReference type="STRING" id="593133.SAMN04488006_1592"/>
<name>A0A1I6Q7V7_9FLAO</name>
<dbReference type="Proteomes" id="UP000199312">
    <property type="component" value="Unassembled WGS sequence"/>
</dbReference>
<evidence type="ECO:0008006" key="3">
    <source>
        <dbReference type="Google" id="ProtNLM"/>
    </source>
</evidence>
<gene>
    <name evidence="1" type="ORF">SAMN04488006_1592</name>
</gene>
<dbReference type="SUPFAM" id="SSF55874">
    <property type="entry name" value="ATPase domain of HSP90 chaperone/DNA topoisomerase II/histidine kinase"/>
    <property type="match status" value="1"/>
</dbReference>
<protein>
    <recommendedName>
        <fullName evidence="3">Histidine kinase-, DNA gyrase B-, and HSP90-like ATPase</fullName>
    </recommendedName>
</protein>
<accession>A0A1I6Q7V7</accession>
<reference evidence="2" key="1">
    <citation type="submission" date="2016-10" db="EMBL/GenBank/DDBJ databases">
        <authorList>
            <person name="Varghese N."/>
            <person name="Submissions S."/>
        </authorList>
    </citation>
    <scope>NUCLEOTIDE SEQUENCE [LARGE SCALE GENOMIC DNA]</scope>
    <source>
        <strain evidence="2">DSM 24450</strain>
    </source>
</reference>
<dbReference type="Gene3D" id="3.30.565.10">
    <property type="entry name" value="Histidine kinase-like ATPase, C-terminal domain"/>
    <property type="match status" value="1"/>
</dbReference>
<dbReference type="EMBL" id="FOZP01000003">
    <property type="protein sequence ID" value="SFS48561.1"/>
    <property type="molecule type" value="Genomic_DNA"/>
</dbReference>
<dbReference type="AlphaFoldDB" id="A0A1I6Q7V7"/>
<sequence>MQIDIKGKINEKKLAYSNTLLPLFEAIVNSIQAIEEDSSTKTGIIEIDIIRSTQKKLELSENEILPEIIDFVVKDNGIGFNENNYDSFNFAHSTYKYGKGGKGIGRFTWLRAFRKAEIESRYKENGQWNLRKFQFEPTKKGIENHTLNQVNTTQERYTIVALRGLKADYRKWCNNNPEDIALKIIEHTFVYFLSDDCPRIIINDLDNKIVVNDLFKLFTKGQVKTKNIKVRTNAFKLSVVKLYSNKIDNKIHYCANTREVTFDKISTDIPEMDNFLYDKEGNPFSISVYVEGDYLDNNVNDERTSITFAKGEVKFPDETSQEELRKEITSMIYNEFEDQIEKLSQTRFTKVKEFVSQHPRYRQLLKYKPSQIKKIPSTLNEEKMELELFKIQQELELEVKQEARQILRFIESDEDKEAFSKKHQELYAKIIEVGNSKLSEYVIHRKLVLDLFGKFLKEKASEKAVHNLIFPLQKLSDEIGFEEHNLWMIDEKLSYHKYLASDKKFNKVKAMESESNERPDLLIFNKPFAFANDEKPYESIVIIEFKRPMRDDYSDKENPITQVNRYAREVINGIAKDKNKREFDLRKNTPIYAYIVCDLTTKLKASASDAGYKLLPSGDGYFFFNDNYNMYVEIMSFDKILKDSNERNRVLFEKLSLT</sequence>
<evidence type="ECO:0000313" key="1">
    <source>
        <dbReference type="EMBL" id="SFS48561.1"/>
    </source>
</evidence>
<evidence type="ECO:0000313" key="2">
    <source>
        <dbReference type="Proteomes" id="UP000199312"/>
    </source>
</evidence>